<evidence type="ECO:0000259" key="1">
    <source>
        <dbReference type="Pfam" id="PF01814"/>
    </source>
</evidence>
<organism evidence="2 3">
    <name type="scientific">Chromobacterium aquaticum</name>
    <dbReference type="NCBI Taxonomy" id="467180"/>
    <lineage>
        <taxon>Bacteria</taxon>
        <taxon>Pseudomonadati</taxon>
        <taxon>Pseudomonadota</taxon>
        <taxon>Betaproteobacteria</taxon>
        <taxon>Neisseriales</taxon>
        <taxon>Chromobacteriaceae</taxon>
        <taxon>Chromobacterium</taxon>
    </lineage>
</organism>
<dbReference type="RefSeq" id="WP_231465610.1">
    <property type="nucleotide sequence ID" value="NZ_JAJOHW010000244.1"/>
</dbReference>
<comment type="caution">
    <text evidence="2">The sequence shown here is derived from an EMBL/GenBank/DDBJ whole genome shotgun (WGS) entry which is preliminary data.</text>
</comment>
<dbReference type="InterPro" id="IPR012312">
    <property type="entry name" value="Hemerythrin-like"/>
</dbReference>
<gene>
    <name evidence="2" type="ORF">ACFO0R_02185</name>
</gene>
<dbReference type="Pfam" id="PF01814">
    <property type="entry name" value="Hemerythrin"/>
    <property type="match status" value="1"/>
</dbReference>
<keyword evidence="3" id="KW-1185">Reference proteome</keyword>
<dbReference type="PANTHER" id="PTHR39966">
    <property type="entry name" value="BLL2471 PROTEIN-RELATED"/>
    <property type="match status" value="1"/>
</dbReference>
<feature type="domain" description="Hemerythrin-like" evidence="1">
    <location>
        <begin position="3"/>
        <end position="125"/>
    </location>
</feature>
<protein>
    <submittedName>
        <fullName evidence="2">Hemerythrin domain-containing protein</fullName>
    </submittedName>
</protein>
<reference evidence="3" key="1">
    <citation type="journal article" date="2019" name="Int. J. Syst. Evol. Microbiol.">
        <title>The Global Catalogue of Microorganisms (GCM) 10K type strain sequencing project: providing services to taxonomists for standard genome sequencing and annotation.</title>
        <authorList>
            <consortium name="The Broad Institute Genomics Platform"/>
            <consortium name="The Broad Institute Genome Sequencing Center for Infectious Disease"/>
            <person name="Wu L."/>
            <person name="Ma J."/>
        </authorList>
    </citation>
    <scope>NUCLEOTIDE SEQUENCE [LARGE SCALE GENOMIC DNA]</scope>
    <source>
        <strain evidence="3">CGMCC 4.7608</strain>
    </source>
</reference>
<sequence>MSAIDTLVEQHRACDARFADCETAARAQDWALALGHFQAFRQDMEAHFAVEEDALFPAFEAASGSSMGPTRIMRMEHQDMRDLLEDMDEALAAQHLQAFLGLNDTLLILMQQHNMKEENVLYPMCAQALPEMATLIAEGAQP</sequence>
<dbReference type="Gene3D" id="1.20.120.520">
    <property type="entry name" value="nmb1532 protein domain like"/>
    <property type="match status" value="1"/>
</dbReference>
<accession>A0ABV8ZMQ1</accession>
<dbReference type="Proteomes" id="UP001595999">
    <property type="component" value="Unassembled WGS sequence"/>
</dbReference>
<dbReference type="EMBL" id="JBHSEK010000001">
    <property type="protein sequence ID" value="MFC4488417.1"/>
    <property type="molecule type" value="Genomic_DNA"/>
</dbReference>
<name>A0ABV8ZMQ1_9NEIS</name>
<dbReference type="PANTHER" id="PTHR39966:SF3">
    <property type="entry name" value="DUF438 DOMAIN-CONTAINING PROTEIN"/>
    <property type="match status" value="1"/>
</dbReference>
<proteinExistence type="predicted"/>
<evidence type="ECO:0000313" key="3">
    <source>
        <dbReference type="Proteomes" id="UP001595999"/>
    </source>
</evidence>
<evidence type="ECO:0000313" key="2">
    <source>
        <dbReference type="EMBL" id="MFC4488417.1"/>
    </source>
</evidence>